<dbReference type="Gene3D" id="3.40.640.10">
    <property type="entry name" value="Type I PLP-dependent aspartate aminotransferase-like (Major domain)"/>
    <property type="match status" value="1"/>
</dbReference>
<keyword evidence="10" id="KW-1185">Reference proteome</keyword>
<dbReference type="Pfam" id="PF00282">
    <property type="entry name" value="Pyridoxal_deC"/>
    <property type="match status" value="1"/>
</dbReference>
<keyword evidence="4 6" id="KW-0663">Pyridoxal phosphate</keyword>
<dbReference type="GO" id="GO:0019752">
    <property type="term" value="P:carboxylic acid metabolic process"/>
    <property type="evidence" value="ECO:0007669"/>
    <property type="project" value="InterPro"/>
</dbReference>
<dbReference type="GO" id="GO:0005737">
    <property type="term" value="C:cytoplasm"/>
    <property type="evidence" value="ECO:0007669"/>
    <property type="project" value="TreeGrafter"/>
</dbReference>
<evidence type="ECO:0000313" key="9">
    <source>
        <dbReference type="EMBL" id="KND89303.1"/>
    </source>
</evidence>
<organism evidence="9 10">
    <name type="scientific">Tolypocladium ophioglossoides (strain CBS 100239)</name>
    <name type="common">Snaketongue truffleclub</name>
    <name type="synonym">Elaphocordyceps ophioglossoides</name>
    <dbReference type="NCBI Taxonomy" id="1163406"/>
    <lineage>
        <taxon>Eukaryota</taxon>
        <taxon>Fungi</taxon>
        <taxon>Dikarya</taxon>
        <taxon>Ascomycota</taxon>
        <taxon>Pezizomycotina</taxon>
        <taxon>Sordariomycetes</taxon>
        <taxon>Hypocreomycetidae</taxon>
        <taxon>Hypocreales</taxon>
        <taxon>Ophiocordycipitaceae</taxon>
        <taxon>Tolypocladium</taxon>
    </lineage>
</organism>
<evidence type="ECO:0000256" key="2">
    <source>
        <dbReference type="ARBA" id="ARBA00009533"/>
    </source>
</evidence>
<evidence type="ECO:0000256" key="1">
    <source>
        <dbReference type="ARBA" id="ARBA00001933"/>
    </source>
</evidence>
<dbReference type="InterPro" id="IPR015424">
    <property type="entry name" value="PyrdxlP-dep_Trfase"/>
</dbReference>
<evidence type="ECO:0000256" key="3">
    <source>
        <dbReference type="ARBA" id="ARBA00022793"/>
    </source>
</evidence>
<evidence type="ECO:0000256" key="7">
    <source>
        <dbReference type="RuleBase" id="RU000382"/>
    </source>
</evidence>
<comment type="similarity">
    <text evidence="2 7">Belongs to the group II decarboxylase family.</text>
</comment>
<feature type="modified residue" description="N6-(pyridoxal phosphate)lysine" evidence="6">
    <location>
        <position position="372"/>
    </location>
</feature>
<evidence type="ECO:0000256" key="4">
    <source>
        <dbReference type="ARBA" id="ARBA00022898"/>
    </source>
</evidence>
<reference evidence="9 10" key="1">
    <citation type="journal article" date="2015" name="BMC Genomics">
        <title>The genome of the truffle-parasite Tolypocladium ophioglossoides and the evolution of antifungal peptaibiotics.</title>
        <authorList>
            <person name="Quandt C.A."/>
            <person name="Bushley K.E."/>
            <person name="Spatafora J.W."/>
        </authorList>
    </citation>
    <scope>NUCLEOTIDE SEQUENCE [LARGE SCALE GENOMIC DNA]</scope>
    <source>
        <strain evidence="9 10">CBS 100239</strain>
    </source>
</reference>
<dbReference type="EMBL" id="LFRF01000019">
    <property type="protein sequence ID" value="KND89303.1"/>
    <property type="molecule type" value="Genomic_DNA"/>
</dbReference>
<dbReference type="SUPFAM" id="SSF53383">
    <property type="entry name" value="PLP-dependent transferases"/>
    <property type="match status" value="1"/>
</dbReference>
<dbReference type="Proteomes" id="UP000036947">
    <property type="component" value="Unassembled WGS sequence"/>
</dbReference>
<proteinExistence type="inferred from homology"/>
<feature type="compositionally biased region" description="Low complexity" evidence="8">
    <location>
        <begin position="1"/>
        <end position="21"/>
    </location>
</feature>
<evidence type="ECO:0000256" key="6">
    <source>
        <dbReference type="PIRSR" id="PIRSR602129-50"/>
    </source>
</evidence>
<dbReference type="Gene3D" id="3.90.1150.170">
    <property type="match status" value="2"/>
</dbReference>
<dbReference type="InterPro" id="IPR002129">
    <property type="entry name" value="PyrdxlP-dep_de-COase"/>
</dbReference>
<protein>
    <submittedName>
        <fullName evidence="9">Glutamate decarboxylase 1</fullName>
    </submittedName>
</protein>
<dbReference type="STRING" id="1163406.A0A0L0N5A7"/>
<accession>A0A0L0N5A7</accession>
<dbReference type="AlphaFoldDB" id="A0A0L0N5A7"/>
<evidence type="ECO:0000256" key="5">
    <source>
        <dbReference type="ARBA" id="ARBA00023239"/>
    </source>
</evidence>
<gene>
    <name evidence="9" type="ORF">TOPH_06024</name>
</gene>
<evidence type="ECO:0000256" key="8">
    <source>
        <dbReference type="SAM" id="MobiDB-lite"/>
    </source>
</evidence>
<keyword evidence="3" id="KW-0210">Decarboxylase</keyword>
<comment type="caution">
    <text evidence="9">The sequence shown here is derived from an EMBL/GenBank/DDBJ whole genome shotgun (WGS) entry which is preliminary data.</text>
</comment>
<dbReference type="GO" id="GO:0030170">
    <property type="term" value="F:pyridoxal phosphate binding"/>
    <property type="evidence" value="ECO:0007669"/>
    <property type="project" value="InterPro"/>
</dbReference>
<feature type="region of interest" description="Disordered" evidence="8">
    <location>
        <begin position="1"/>
        <end position="22"/>
    </location>
</feature>
<evidence type="ECO:0000313" key="10">
    <source>
        <dbReference type="Proteomes" id="UP000036947"/>
    </source>
</evidence>
<comment type="cofactor">
    <cofactor evidence="1 6 7">
        <name>pyridoxal 5'-phosphate</name>
        <dbReference type="ChEBI" id="CHEBI:597326"/>
    </cofactor>
</comment>
<keyword evidence="5 7" id="KW-0456">Lyase</keyword>
<dbReference type="PANTHER" id="PTHR45677:SF8">
    <property type="entry name" value="CYSTEINE SULFINIC ACID DECARBOXYLASE"/>
    <property type="match status" value="1"/>
</dbReference>
<dbReference type="PANTHER" id="PTHR45677">
    <property type="entry name" value="GLUTAMATE DECARBOXYLASE-RELATED"/>
    <property type="match status" value="1"/>
</dbReference>
<dbReference type="GO" id="GO:0016831">
    <property type="term" value="F:carboxy-lyase activity"/>
    <property type="evidence" value="ECO:0007669"/>
    <property type="project" value="UniProtKB-KW"/>
</dbReference>
<dbReference type="InterPro" id="IPR015421">
    <property type="entry name" value="PyrdxlP-dep_Trfase_major"/>
</dbReference>
<name>A0A0L0N5A7_TOLOC</name>
<dbReference type="OrthoDB" id="392571at2759"/>
<sequence>MTATTNTPNGHTTNGTNGLNGRLHRAGELGDLLSAVRQLIIPFVQAADDAALDRSTGNVPQDITGRSQNVLVDTHKPGELAARLKFILPEEGQGKDGLLEGIQKVLKYSVNTWDQGFLDKLYASNTPVGVGLGPGKSLLYAYFELGWCDFRPCTLHPQHQCEPPPSNWPPCHEVPLTYHKLHVYQVSPALTVIEKTTARALANRFGFTGPQAGGVTCQGGSSSNLTSLVVARNTLYPGSKTAGNSKHDFVVFTSAHGHYSVEKSAMICGLGDSNVWKVPVDESGSMRADKLRELVVHAKEQGKTPLYVNSTAGSTVRGSFDPFEEISSICKEFGMWLHIDASWGGPVVFSAQQRWKLKGSHLADSLTVNPHKMMNAPTTCSFLLGPDMRIFNKANSTTAGYLFHGNTDEDIWDLADLTLQCGRRGDSLKVALAWLYYGANGFERQIDHAFDMASHLYKLVQKTGNFVTLSSDLPPCLQVCFYHAPGGILSDDAAINTAKTQTIVEKLIHRGFMVDYAPGEWGSFLRVVVNVQTLPSTVEGLVQAIEEAARETT</sequence>